<comment type="caution">
    <text evidence="1">The sequence shown here is derived from an EMBL/GenBank/DDBJ whole genome shotgun (WGS) entry which is preliminary data.</text>
</comment>
<sequence length="57" mass="6187">MKIELNSSPSNTSRIFISSMTCGTAKSISLTSLVIESITFISSVRTRIILCSLFTVT</sequence>
<organism evidence="1 2">
    <name type="scientific">Candidatus Electrothrix aarhusensis</name>
    <dbReference type="NCBI Taxonomy" id="1859131"/>
    <lineage>
        <taxon>Bacteria</taxon>
        <taxon>Pseudomonadati</taxon>
        <taxon>Thermodesulfobacteriota</taxon>
        <taxon>Desulfobulbia</taxon>
        <taxon>Desulfobulbales</taxon>
        <taxon>Desulfobulbaceae</taxon>
        <taxon>Candidatus Electrothrix</taxon>
    </lineage>
</organism>
<proteinExistence type="predicted"/>
<reference evidence="1 2" key="1">
    <citation type="submission" date="2017-01" db="EMBL/GenBank/DDBJ databases">
        <title>The cable genome- insights into the physiology and evolution of filamentous bacteria capable of sulfide oxidation via long distance electron transfer.</title>
        <authorList>
            <person name="Schreiber L."/>
            <person name="Bjerg J.T."/>
            <person name="Boggild A."/>
            <person name="Van De Vossenberg J."/>
            <person name="Meysman F."/>
            <person name="Nielsen L.P."/>
            <person name="Schramm A."/>
            <person name="Kjeldsen K.U."/>
        </authorList>
    </citation>
    <scope>NUCLEOTIDE SEQUENCE [LARGE SCALE GENOMIC DNA]</scope>
    <source>
        <strain evidence="1">MCF</strain>
    </source>
</reference>
<gene>
    <name evidence="1" type="ORF">H206_05580</name>
</gene>
<evidence type="ECO:0000313" key="2">
    <source>
        <dbReference type="Proteomes" id="UP000287853"/>
    </source>
</evidence>
<accession>A0A444J434</accession>
<protein>
    <submittedName>
        <fullName evidence="1">Uncharacterized protein</fullName>
    </submittedName>
</protein>
<evidence type="ECO:0000313" key="1">
    <source>
        <dbReference type="EMBL" id="RWX47830.1"/>
    </source>
</evidence>
<dbReference type="Proteomes" id="UP000287853">
    <property type="component" value="Unassembled WGS sequence"/>
</dbReference>
<keyword evidence="2" id="KW-1185">Reference proteome</keyword>
<name>A0A444J434_9BACT</name>
<dbReference type="EMBL" id="MTKO01000020">
    <property type="protein sequence ID" value="RWX47830.1"/>
    <property type="molecule type" value="Genomic_DNA"/>
</dbReference>
<dbReference type="AlphaFoldDB" id="A0A444J434"/>